<dbReference type="InterPro" id="IPR052519">
    <property type="entry name" value="Euk-type_GlcNAc_Kinase"/>
</dbReference>
<feature type="domain" description="ATPase BadF/BadG/BcrA/BcrD type" evidence="1">
    <location>
        <begin position="13"/>
        <end position="273"/>
    </location>
</feature>
<dbReference type="PANTHER" id="PTHR43190:SF3">
    <property type="entry name" value="N-ACETYL-D-GLUCOSAMINE KINASE"/>
    <property type="match status" value="1"/>
</dbReference>
<proteinExistence type="predicted"/>
<reference evidence="2 3" key="1">
    <citation type="submission" date="2019-02" db="EMBL/GenBank/DDBJ databases">
        <authorList>
            <person name="Li S.-H."/>
        </authorList>
    </citation>
    <scope>NUCLEOTIDE SEQUENCE [LARGE SCALE GENOMIC DNA]</scope>
    <source>
        <strain evidence="2 3">IMCC14385</strain>
    </source>
</reference>
<dbReference type="KEGG" id="halc:EY643_14735"/>
<evidence type="ECO:0000313" key="2">
    <source>
        <dbReference type="EMBL" id="QFU76805.1"/>
    </source>
</evidence>
<dbReference type="InterPro" id="IPR002731">
    <property type="entry name" value="ATPase_BadF"/>
</dbReference>
<dbReference type="AlphaFoldDB" id="A0A5P9NMT5"/>
<evidence type="ECO:0000259" key="1">
    <source>
        <dbReference type="Pfam" id="PF01869"/>
    </source>
</evidence>
<dbReference type="OrthoDB" id="9816014at2"/>
<accession>A0A5P9NMT5</accession>
<dbReference type="SUPFAM" id="SSF53067">
    <property type="entry name" value="Actin-like ATPase domain"/>
    <property type="match status" value="2"/>
</dbReference>
<sequence length="296" mass="30092">MMSETGPHQSLFLGIDGGGTKCLGRLVDASGRVLGEGLAGSANAFQNLQGTRASIVNCAEAALASAGIAAERLDELVVVAGLAGVNVPRCHSAMTQWSHPFARFEVFTDIHIACVAAHGGEGAIIVVGTGSVGYNLVDGKGHSYGGHGFTLGDQGSGAWLGRRALQAVMLAGDELGPATQLTGLAQAQLGVSGLEVVDVMSAASSREFGAFAPLVIAAAEEGDEVARSILDEGAAYLDAMAMKMLAAGAERLSLLGGLANIMAARMSKPVKERLAPALAQSEEGAVRLALRLQTGQ</sequence>
<name>A0A5P9NMT5_9GAMM</name>
<protein>
    <submittedName>
        <fullName evidence="2">ATPase</fullName>
    </submittedName>
</protein>
<dbReference type="EMBL" id="CP036422">
    <property type="protein sequence ID" value="QFU76805.1"/>
    <property type="molecule type" value="Genomic_DNA"/>
</dbReference>
<dbReference type="InterPro" id="IPR043129">
    <property type="entry name" value="ATPase_NBD"/>
</dbReference>
<evidence type="ECO:0000313" key="3">
    <source>
        <dbReference type="Proteomes" id="UP000326287"/>
    </source>
</evidence>
<dbReference type="PANTHER" id="PTHR43190">
    <property type="entry name" value="N-ACETYL-D-GLUCOSAMINE KINASE"/>
    <property type="match status" value="1"/>
</dbReference>
<organism evidence="2 3">
    <name type="scientific">Halioglobus maricola</name>
    <dbReference type="NCBI Taxonomy" id="2601894"/>
    <lineage>
        <taxon>Bacteria</taxon>
        <taxon>Pseudomonadati</taxon>
        <taxon>Pseudomonadota</taxon>
        <taxon>Gammaproteobacteria</taxon>
        <taxon>Cellvibrionales</taxon>
        <taxon>Halieaceae</taxon>
        <taxon>Halioglobus</taxon>
    </lineage>
</organism>
<keyword evidence="3" id="KW-1185">Reference proteome</keyword>
<dbReference type="Pfam" id="PF01869">
    <property type="entry name" value="BcrAD_BadFG"/>
    <property type="match status" value="1"/>
</dbReference>
<dbReference type="Gene3D" id="3.30.420.40">
    <property type="match status" value="2"/>
</dbReference>
<dbReference type="Proteomes" id="UP000326287">
    <property type="component" value="Chromosome"/>
</dbReference>
<gene>
    <name evidence="2" type="ORF">EY643_14735</name>
</gene>
<dbReference type="CDD" id="cd24082">
    <property type="entry name" value="ASKHA_NBD_GspK-like"/>
    <property type="match status" value="1"/>
</dbReference>